<organism evidence="1 2">
    <name type="scientific">Burkholderia pseudomallei</name>
    <name type="common">Pseudomonas pseudomallei</name>
    <dbReference type="NCBI Taxonomy" id="28450"/>
    <lineage>
        <taxon>Bacteria</taxon>
        <taxon>Pseudomonadati</taxon>
        <taxon>Pseudomonadota</taxon>
        <taxon>Betaproteobacteria</taxon>
        <taxon>Burkholderiales</taxon>
        <taxon>Burkholderiaceae</taxon>
        <taxon>Burkholderia</taxon>
        <taxon>pseudomallei group</taxon>
    </lineage>
</organism>
<proteinExistence type="predicted"/>
<reference evidence="1 2" key="1">
    <citation type="submission" date="2017-11" db="EMBL/GenBank/DDBJ databases">
        <title>Molecular characterization of Burkholderia pseudomallei and closely related isolates from Vietnam.</title>
        <authorList>
            <person name="Ustinov D.V."/>
            <person name="Antonov A.S."/>
            <person name="Avdusheva E.F."/>
            <person name="Shpak I.M."/>
            <person name="Zakharova I.B."/>
            <person name="Thi L.A."/>
            <person name="Teteryatnikova N."/>
            <person name="Lopasteyskaya Y.A."/>
            <person name="Kuzyutina J.A."/>
            <person name="Ngo T.N."/>
            <person name="Victorov D.V."/>
        </authorList>
    </citation>
    <scope>NUCLEOTIDE SEQUENCE [LARGE SCALE GENOMIC DNA]</scope>
    <source>
        <strain evidence="1 2">V1512</strain>
    </source>
</reference>
<gene>
    <name evidence="1" type="ORF">CWD88_35565</name>
</gene>
<dbReference type="Proteomes" id="UP000231878">
    <property type="component" value="Unassembled WGS sequence"/>
</dbReference>
<evidence type="ECO:0000313" key="1">
    <source>
        <dbReference type="EMBL" id="PJO61598.1"/>
    </source>
</evidence>
<dbReference type="AlphaFoldDB" id="A0AAX0TZD5"/>
<name>A0AAX0TZD5_BURPE</name>
<protein>
    <submittedName>
        <fullName evidence="1">Uncharacterized protein</fullName>
    </submittedName>
</protein>
<dbReference type="EMBL" id="PHRB01000072">
    <property type="protein sequence ID" value="PJO61598.1"/>
    <property type="molecule type" value="Genomic_DNA"/>
</dbReference>
<accession>A0AAX0TZD5</accession>
<sequence length="70" mass="7613">MIAASNTNATIVSRIVKKANGVRGSPRSMPRAAFLCAPALVRPRERRIMSDVFSKERLCESDCSSRASST</sequence>
<comment type="caution">
    <text evidence="1">The sequence shown here is derived from an EMBL/GenBank/DDBJ whole genome shotgun (WGS) entry which is preliminary data.</text>
</comment>
<evidence type="ECO:0000313" key="2">
    <source>
        <dbReference type="Proteomes" id="UP000231878"/>
    </source>
</evidence>